<dbReference type="Proteomes" id="UP000031599">
    <property type="component" value="Unassembled WGS sequence"/>
</dbReference>
<organism evidence="1 2">
    <name type="scientific">Enhygromyxa salina</name>
    <dbReference type="NCBI Taxonomy" id="215803"/>
    <lineage>
        <taxon>Bacteria</taxon>
        <taxon>Pseudomonadati</taxon>
        <taxon>Myxococcota</taxon>
        <taxon>Polyangia</taxon>
        <taxon>Nannocystales</taxon>
        <taxon>Nannocystaceae</taxon>
        <taxon>Enhygromyxa</taxon>
    </lineage>
</organism>
<dbReference type="RefSeq" id="WP_153258425.1">
    <property type="nucleotide sequence ID" value="NZ_JMCC02000086.1"/>
</dbReference>
<reference evidence="1 2" key="1">
    <citation type="submission" date="2014-12" db="EMBL/GenBank/DDBJ databases">
        <title>Genome assembly of Enhygromyxa salina DSM 15201.</title>
        <authorList>
            <person name="Sharma G."/>
            <person name="Subramanian S."/>
        </authorList>
    </citation>
    <scope>NUCLEOTIDE SEQUENCE [LARGE SCALE GENOMIC DNA]</scope>
    <source>
        <strain evidence="1 2">DSM 15201</strain>
    </source>
</reference>
<gene>
    <name evidence="1" type="ORF">DB30_07483</name>
</gene>
<sequence>MQITTWIALSITELELVAAYRREDASERGGDASLAVFALLGLGGLLRARARRPARCPD</sequence>
<evidence type="ECO:0000313" key="1">
    <source>
        <dbReference type="EMBL" id="KIG13880.1"/>
    </source>
</evidence>
<dbReference type="EMBL" id="JMCC02000086">
    <property type="protein sequence ID" value="KIG13880.1"/>
    <property type="molecule type" value="Genomic_DNA"/>
</dbReference>
<dbReference type="AlphaFoldDB" id="A0A0C2CW76"/>
<proteinExistence type="predicted"/>
<comment type="caution">
    <text evidence="1">The sequence shown here is derived from an EMBL/GenBank/DDBJ whole genome shotgun (WGS) entry which is preliminary data.</text>
</comment>
<evidence type="ECO:0000313" key="2">
    <source>
        <dbReference type="Proteomes" id="UP000031599"/>
    </source>
</evidence>
<name>A0A0C2CW76_9BACT</name>
<accession>A0A0C2CW76</accession>
<protein>
    <submittedName>
        <fullName evidence="1">Uncharacterized protein</fullName>
    </submittedName>
</protein>